<dbReference type="Proteomes" id="UP000264310">
    <property type="component" value="Unassembled WGS sequence"/>
</dbReference>
<comment type="similarity">
    <text evidence="2">Belongs to the LpxB family.</text>
</comment>
<dbReference type="RefSeq" id="WP_116684350.1">
    <property type="nucleotide sequence ID" value="NZ_QURL01000007.1"/>
</dbReference>
<evidence type="ECO:0000256" key="7">
    <source>
        <dbReference type="ARBA" id="ARBA00022676"/>
    </source>
</evidence>
<accession>A0A371WZK1</accession>
<dbReference type="AlphaFoldDB" id="A0A371WZK1"/>
<dbReference type="GO" id="GO:0008915">
    <property type="term" value="F:lipid-A-disaccharide synthase activity"/>
    <property type="evidence" value="ECO:0007669"/>
    <property type="project" value="UniProtKB-UniRule"/>
</dbReference>
<evidence type="ECO:0000256" key="1">
    <source>
        <dbReference type="ARBA" id="ARBA00002056"/>
    </source>
</evidence>
<organism evidence="12 13">
    <name type="scientific">Fulvimarina endophytica</name>
    <dbReference type="NCBI Taxonomy" id="2293836"/>
    <lineage>
        <taxon>Bacteria</taxon>
        <taxon>Pseudomonadati</taxon>
        <taxon>Pseudomonadota</taxon>
        <taxon>Alphaproteobacteria</taxon>
        <taxon>Hyphomicrobiales</taxon>
        <taxon>Aurantimonadaceae</taxon>
        <taxon>Fulvimarina</taxon>
    </lineage>
</organism>
<protein>
    <recommendedName>
        <fullName evidence="4 11">Lipid-A-disaccharide synthase</fullName>
        <ecNumber evidence="3 11">2.4.1.182</ecNumber>
    </recommendedName>
</protein>
<evidence type="ECO:0000256" key="3">
    <source>
        <dbReference type="ARBA" id="ARBA00012687"/>
    </source>
</evidence>
<keyword evidence="7 12" id="KW-0328">Glycosyltransferase</keyword>
<evidence type="ECO:0000256" key="2">
    <source>
        <dbReference type="ARBA" id="ARBA00007868"/>
    </source>
</evidence>
<evidence type="ECO:0000256" key="8">
    <source>
        <dbReference type="ARBA" id="ARBA00022679"/>
    </source>
</evidence>
<dbReference type="Pfam" id="PF02684">
    <property type="entry name" value="LpxB"/>
    <property type="match status" value="1"/>
</dbReference>
<dbReference type="GO" id="GO:0009245">
    <property type="term" value="P:lipid A biosynthetic process"/>
    <property type="evidence" value="ECO:0007669"/>
    <property type="project" value="UniProtKB-UniRule"/>
</dbReference>
<evidence type="ECO:0000313" key="13">
    <source>
        <dbReference type="Proteomes" id="UP000264310"/>
    </source>
</evidence>
<evidence type="ECO:0000313" key="12">
    <source>
        <dbReference type="EMBL" id="RFC62411.1"/>
    </source>
</evidence>
<dbReference type="GO" id="GO:0016020">
    <property type="term" value="C:membrane"/>
    <property type="evidence" value="ECO:0007669"/>
    <property type="project" value="GOC"/>
</dbReference>
<dbReference type="NCBIfam" id="TIGR00215">
    <property type="entry name" value="lpxB"/>
    <property type="match status" value="1"/>
</dbReference>
<keyword evidence="5" id="KW-0444">Lipid biosynthesis</keyword>
<dbReference type="GO" id="GO:0005543">
    <property type="term" value="F:phospholipid binding"/>
    <property type="evidence" value="ECO:0007669"/>
    <property type="project" value="TreeGrafter"/>
</dbReference>
<name>A0A371WZK1_9HYPH</name>
<evidence type="ECO:0000256" key="10">
    <source>
        <dbReference type="ARBA" id="ARBA00048975"/>
    </source>
</evidence>
<keyword evidence="9" id="KW-0443">Lipid metabolism</keyword>
<keyword evidence="6" id="KW-0441">Lipid A biosynthesis</keyword>
<comment type="function">
    <text evidence="1">Condensation of UDP-2,3-diacylglucosamine and 2,3-diacylglucosamine-1-phosphate to form lipid A disaccharide, a precursor of lipid A, a phosphorylated glycolipid that anchors the lipopolysaccharide to the outer membrane of the cell.</text>
</comment>
<keyword evidence="8 12" id="KW-0808">Transferase</keyword>
<evidence type="ECO:0000256" key="9">
    <source>
        <dbReference type="ARBA" id="ARBA00023098"/>
    </source>
</evidence>
<comment type="catalytic activity">
    <reaction evidence="10">
        <text>a lipid X + a UDP-2-N,3-O-bis[(3R)-3-hydroxyacyl]-alpha-D-glucosamine = a lipid A disaccharide + UDP + H(+)</text>
        <dbReference type="Rhea" id="RHEA:67828"/>
        <dbReference type="ChEBI" id="CHEBI:15378"/>
        <dbReference type="ChEBI" id="CHEBI:58223"/>
        <dbReference type="ChEBI" id="CHEBI:137748"/>
        <dbReference type="ChEBI" id="CHEBI:176338"/>
        <dbReference type="ChEBI" id="CHEBI:176343"/>
        <dbReference type="EC" id="2.4.1.182"/>
    </reaction>
</comment>
<reference evidence="12 13" key="1">
    <citation type="submission" date="2018-08" db="EMBL/GenBank/DDBJ databases">
        <title>Fulvimarina sp. 85, whole genome shotgun sequence.</title>
        <authorList>
            <person name="Tuo L."/>
        </authorList>
    </citation>
    <scope>NUCLEOTIDE SEQUENCE [LARGE SCALE GENOMIC DNA]</scope>
    <source>
        <strain evidence="12 13">85</strain>
    </source>
</reference>
<dbReference type="InterPro" id="IPR003835">
    <property type="entry name" value="Glyco_trans_19"/>
</dbReference>
<proteinExistence type="inferred from homology"/>
<evidence type="ECO:0000256" key="4">
    <source>
        <dbReference type="ARBA" id="ARBA00020902"/>
    </source>
</evidence>
<dbReference type="PANTHER" id="PTHR30372">
    <property type="entry name" value="LIPID-A-DISACCHARIDE SYNTHASE"/>
    <property type="match status" value="1"/>
</dbReference>
<gene>
    <name evidence="12" type="primary">lpxB</name>
    <name evidence="12" type="ORF">DYI37_16425</name>
</gene>
<dbReference type="EC" id="2.4.1.182" evidence="3 11"/>
<comment type="caution">
    <text evidence="12">The sequence shown here is derived from an EMBL/GenBank/DDBJ whole genome shotgun (WGS) entry which is preliminary data.</text>
</comment>
<evidence type="ECO:0000256" key="6">
    <source>
        <dbReference type="ARBA" id="ARBA00022556"/>
    </source>
</evidence>
<evidence type="ECO:0000256" key="5">
    <source>
        <dbReference type="ARBA" id="ARBA00022516"/>
    </source>
</evidence>
<evidence type="ECO:0000256" key="11">
    <source>
        <dbReference type="NCBIfam" id="TIGR00215"/>
    </source>
</evidence>
<dbReference type="PANTHER" id="PTHR30372:SF4">
    <property type="entry name" value="LIPID-A-DISACCHARIDE SYNTHASE, MITOCHONDRIAL-RELATED"/>
    <property type="match status" value="1"/>
</dbReference>
<keyword evidence="13" id="KW-1185">Reference proteome</keyword>
<dbReference type="EMBL" id="QURL01000007">
    <property type="protein sequence ID" value="RFC62411.1"/>
    <property type="molecule type" value="Genomic_DNA"/>
</dbReference>
<dbReference type="SUPFAM" id="SSF53756">
    <property type="entry name" value="UDP-Glycosyltransferase/glycogen phosphorylase"/>
    <property type="match status" value="1"/>
</dbReference>
<dbReference type="OrthoDB" id="9801642at2"/>
<sequence>MTKIAFITGEPSGDRIGADLIRHLKIRLGDDLELFGLGGEAMRAEGLDSLFDIDELSIIGVGAILARLPQLMRRVSSTAKAVIEAEPDLLVVIDSPTFSHRIAKRLRAARPHIPIVNYVPPTVWAWREGRAAKMRPYIDHAICTFPFEPAVYERLNGPPATYVGHPIVKEPHLRPLLARDLKEKPASPPELLILPGSRRGEISRLLSDFGATFERLREMEPGLEATIATLPRHRARIETEVAIWRHRPAIVTGEAEKWAAFARADAALAASGTVSLELALAGVPMALAYKLDAVGYRFRHLVTAWTTALPNFIVGHPLVAEHFHETVRPEHLARRIQRLITDTPERRAQIEGFRTIRERMAIDRSPGEAAAEIIVEVMGERAESRLAD</sequence>